<sequence length="273" mass="30224">MLANACYPATFGRNGEDVLDESYRRAGVLLPGNFSTGLSPSELGLGHVVSEFLEGENGLRPVLLKLDKLNVYAGKGEFFKAHKDTPRASSMFGSLVVVLPTPHDGGALVLRHKGEEYKVDFADTFKTTQAPAIGYVAFFSDVEHEIETVRSGNRVTFTYGLYFDDETGIREGVQKQYHPLIDAPPHQKSFEDALKAVLADDSILPGGGFIGFGLTHQYPVTKNTETSTFHDRLKGADAALKRACEALGLEWHLRVLYRCKQQYSRFDRYVLAD</sequence>
<comment type="caution">
    <text evidence="3">The sequence shown here is derived from an EMBL/GenBank/DDBJ whole genome shotgun (WGS) entry which is preliminary data.</text>
</comment>
<keyword evidence="1" id="KW-0408">Iron</keyword>
<dbReference type="RefSeq" id="XP_007765176.1">
    <property type="nucleotide sequence ID" value="XM_007766986.1"/>
</dbReference>
<evidence type="ECO:0000259" key="2">
    <source>
        <dbReference type="PROSITE" id="PS51471"/>
    </source>
</evidence>
<accession>A0A5M3N345</accession>
<dbReference type="PANTHER" id="PTHR33099:SF14">
    <property type="entry name" value="PROLYL 4-HYDROXYLASE ALPHA SUBUNIT FE(2+) 2OG DIOXYGENASE DOMAIN-CONTAINING PROTEIN"/>
    <property type="match status" value="1"/>
</dbReference>
<dbReference type="KEGG" id="cput:CONPUDRAFT_98957"/>
<dbReference type="Gene3D" id="2.60.120.620">
    <property type="entry name" value="q2cbj1_9rhob like domain"/>
    <property type="match status" value="1"/>
</dbReference>
<keyword evidence="1" id="KW-0479">Metal-binding</keyword>
<dbReference type="OMA" id="LANACYP"/>
<reference evidence="4" key="1">
    <citation type="journal article" date="2012" name="Science">
        <title>The Paleozoic origin of enzymatic lignin decomposition reconstructed from 31 fungal genomes.</title>
        <authorList>
            <person name="Floudas D."/>
            <person name="Binder M."/>
            <person name="Riley R."/>
            <person name="Barry K."/>
            <person name="Blanchette R.A."/>
            <person name="Henrissat B."/>
            <person name="Martinez A.T."/>
            <person name="Otillar R."/>
            <person name="Spatafora J.W."/>
            <person name="Yadav J.S."/>
            <person name="Aerts A."/>
            <person name="Benoit I."/>
            <person name="Boyd A."/>
            <person name="Carlson A."/>
            <person name="Copeland A."/>
            <person name="Coutinho P.M."/>
            <person name="de Vries R.P."/>
            <person name="Ferreira P."/>
            <person name="Findley K."/>
            <person name="Foster B."/>
            <person name="Gaskell J."/>
            <person name="Glotzer D."/>
            <person name="Gorecki P."/>
            <person name="Heitman J."/>
            <person name="Hesse C."/>
            <person name="Hori C."/>
            <person name="Igarashi K."/>
            <person name="Jurgens J.A."/>
            <person name="Kallen N."/>
            <person name="Kersten P."/>
            <person name="Kohler A."/>
            <person name="Kuees U."/>
            <person name="Kumar T.K.A."/>
            <person name="Kuo A."/>
            <person name="LaButti K."/>
            <person name="Larrondo L.F."/>
            <person name="Lindquist E."/>
            <person name="Ling A."/>
            <person name="Lombard V."/>
            <person name="Lucas S."/>
            <person name="Lundell T."/>
            <person name="Martin R."/>
            <person name="McLaughlin D.J."/>
            <person name="Morgenstern I."/>
            <person name="Morin E."/>
            <person name="Murat C."/>
            <person name="Nagy L.G."/>
            <person name="Nolan M."/>
            <person name="Ohm R.A."/>
            <person name="Patyshakuliyeva A."/>
            <person name="Rokas A."/>
            <person name="Ruiz-Duenas F.J."/>
            <person name="Sabat G."/>
            <person name="Salamov A."/>
            <person name="Samejima M."/>
            <person name="Schmutz J."/>
            <person name="Slot J.C."/>
            <person name="St John F."/>
            <person name="Stenlid J."/>
            <person name="Sun H."/>
            <person name="Sun S."/>
            <person name="Syed K."/>
            <person name="Tsang A."/>
            <person name="Wiebenga A."/>
            <person name="Young D."/>
            <person name="Pisabarro A."/>
            <person name="Eastwood D.C."/>
            <person name="Martin F."/>
            <person name="Cullen D."/>
            <person name="Grigoriev I.V."/>
            <person name="Hibbett D.S."/>
        </authorList>
    </citation>
    <scope>NUCLEOTIDE SEQUENCE [LARGE SCALE GENOMIC DNA]</scope>
    <source>
        <strain evidence="4">RWD-64-598 SS2</strain>
    </source>
</reference>
<dbReference type="InterPro" id="IPR005123">
    <property type="entry name" value="Oxoglu/Fe-dep_dioxygenase_dom"/>
</dbReference>
<evidence type="ECO:0000256" key="1">
    <source>
        <dbReference type="RuleBase" id="RU003682"/>
    </source>
</evidence>
<evidence type="ECO:0000313" key="4">
    <source>
        <dbReference type="Proteomes" id="UP000053558"/>
    </source>
</evidence>
<keyword evidence="4" id="KW-1185">Reference proteome</keyword>
<name>A0A5M3N345_CONPW</name>
<dbReference type="PROSITE" id="PS51471">
    <property type="entry name" value="FE2OG_OXY"/>
    <property type="match status" value="1"/>
</dbReference>
<dbReference type="GO" id="GO:0016491">
    <property type="term" value="F:oxidoreductase activity"/>
    <property type="evidence" value="ECO:0007669"/>
    <property type="project" value="UniProtKB-KW"/>
</dbReference>
<protein>
    <recommendedName>
        <fullName evidence="2">Fe2OG dioxygenase domain-containing protein</fullName>
    </recommendedName>
</protein>
<dbReference type="EMBL" id="JH711574">
    <property type="protein sequence ID" value="EIW85822.1"/>
    <property type="molecule type" value="Genomic_DNA"/>
</dbReference>
<dbReference type="Pfam" id="PF13640">
    <property type="entry name" value="2OG-FeII_Oxy_3"/>
    <property type="match status" value="1"/>
</dbReference>
<feature type="non-terminal residue" evidence="3">
    <location>
        <position position="273"/>
    </location>
</feature>
<comment type="similarity">
    <text evidence="1">Belongs to the iron/ascorbate-dependent oxidoreductase family.</text>
</comment>
<keyword evidence="1" id="KW-0560">Oxidoreductase</keyword>
<dbReference type="InterPro" id="IPR044862">
    <property type="entry name" value="Pro_4_hyd_alph_FE2OG_OXY"/>
</dbReference>
<gene>
    <name evidence="3" type="ORF">CONPUDRAFT_98957</name>
</gene>
<dbReference type="OrthoDB" id="27483at2759"/>
<dbReference type="Proteomes" id="UP000053558">
    <property type="component" value="Unassembled WGS sequence"/>
</dbReference>
<organism evidence="3 4">
    <name type="scientific">Coniophora puteana (strain RWD-64-598)</name>
    <name type="common">Brown rot fungus</name>
    <dbReference type="NCBI Taxonomy" id="741705"/>
    <lineage>
        <taxon>Eukaryota</taxon>
        <taxon>Fungi</taxon>
        <taxon>Dikarya</taxon>
        <taxon>Basidiomycota</taxon>
        <taxon>Agaricomycotina</taxon>
        <taxon>Agaricomycetes</taxon>
        <taxon>Agaricomycetidae</taxon>
        <taxon>Boletales</taxon>
        <taxon>Coniophorineae</taxon>
        <taxon>Coniophoraceae</taxon>
        <taxon>Coniophora</taxon>
    </lineage>
</organism>
<evidence type="ECO:0000313" key="3">
    <source>
        <dbReference type="EMBL" id="EIW85822.1"/>
    </source>
</evidence>
<dbReference type="PANTHER" id="PTHR33099">
    <property type="entry name" value="FE2OG DIOXYGENASE DOMAIN-CONTAINING PROTEIN"/>
    <property type="match status" value="1"/>
</dbReference>
<dbReference type="AlphaFoldDB" id="A0A5M3N345"/>
<proteinExistence type="inferred from homology"/>
<feature type="domain" description="Fe2OG dioxygenase" evidence="2">
    <location>
        <begin position="58"/>
        <end position="163"/>
    </location>
</feature>
<dbReference type="GeneID" id="19211910"/>
<dbReference type="GO" id="GO:0046872">
    <property type="term" value="F:metal ion binding"/>
    <property type="evidence" value="ECO:0007669"/>
    <property type="project" value="UniProtKB-KW"/>
</dbReference>